<organism evidence="2 3">
    <name type="scientific">Pseudonocardia endophytica</name>
    <dbReference type="NCBI Taxonomy" id="401976"/>
    <lineage>
        <taxon>Bacteria</taxon>
        <taxon>Bacillati</taxon>
        <taxon>Actinomycetota</taxon>
        <taxon>Actinomycetes</taxon>
        <taxon>Pseudonocardiales</taxon>
        <taxon>Pseudonocardiaceae</taxon>
        <taxon>Pseudonocardia</taxon>
    </lineage>
</organism>
<comment type="caution">
    <text evidence="2">The sequence shown here is derived from an EMBL/GenBank/DDBJ whole genome shotgun (WGS) entry which is preliminary data.</text>
</comment>
<proteinExistence type="predicted"/>
<gene>
    <name evidence="2" type="ORF">EV378_3438</name>
</gene>
<evidence type="ECO:0000256" key="1">
    <source>
        <dbReference type="SAM" id="MobiDB-lite"/>
    </source>
</evidence>
<accession>A0A4V2PJ89</accession>
<dbReference type="EMBL" id="SMFZ01000001">
    <property type="protein sequence ID" value="TCK27566.1"/>
    <property type="molecule type" value="Genomic_DNA"/>
</dbReference>
<evidence type="ECO:0000313" key="2">
    <source>
        <dbReference type="EMBL" id="TCK27566.1"/>
    </source>
</evidence>
<feature type="region of interest" description="Disordered" evidence="1">
    <location>
        <begin position="1"/>
        <end position="44"/>
    </location>
</feature>
<sequence length="146" mass="15745">MAHSSDGFDPRPAVAGFTERFPRRTGPLPFETAPPPPQAPVDRADPAGLLALHEAGRRATELYSGPVGELVARELHSVAEFGFRFAHDTLTRRLVEHLLGPDAGRSGPVGGPPVPGDGVRDAGRSRHRAHPADVRVPRFQEFHSRA</sequence>
<dbReference type="RefSeq" id="WP_132426525.1">
    <property type="nucleotide sequence ID" value="NZ_SMFZ01000001.1"/>
</dbReference>
<dbReference type="Proteomes" id="UP000295560">
    <property type="component" value="Unassembled WGS sequence"/>
</dbReference>
<reference evidence="2 3" key="1">
    <citation type="submission" date="2019-03" db="EMBL/GenBank/DDBJ databases">
        <title>Sequencing the genomes of 1000 actinobacteria strains.</title>
        <authorList>
            <person name="Klenk H.-P."/>
        </authorList>
    </citation>
    <scope>NUCLEOTIDE SEQUENCE [LARGE SCALE GENOMIC DNA]</scope>
    <source>
        <strain evidence="2 3">DSM 44969</strain>
    </source>
</reference>
<protein>
    <submittedName>
        <fullName evidence="2">Uncharacterized protein</fullName>
    </submittedName>
</protein>
<evidence type="ECO:0000313" key="3">
    <source>
        <dbReference type="Proteomes" id="UP000295560"/>
    </source>
</evidence>
<keyword evidence="3" id="KW-1185">Reference proteome</keyword>
<dbReference type="AlphaFoldDB" id="A0A4V2PJ89"/>
<feature type="compositionally biased region" description="Basic and acidic residues" evidence="1">
    <location>
        <begin position="118"/>
        <end position="146"/>
    </location>
</feature>
<name>A0A4V2PJ89_PSEEN</name>
<feature type="region of interest" description="Disordered" evidence="1">
    <location>
        <begin position="100"/>
        <end position="146"/>
    </location>
</feature>